<feature type="transmembrane region" description="Helical" evidence="1">
    <location>
        <begin position="45"/>
        <end position="68"/>
    </location>
</feature>
<accession>A0A3M8CNT8</accession>
<organism evidence="2 3">
    <name type="scientific">Brevibacillus panacihumi</name>
    <dbReference type="NCBI Taxonomy" id="497735"/>
    <lineage>
        <taxon>Bacteria</taxon>
        <taxon>Bacillati</taxon>
        <taxon>Bacillota</taxon>
        <taxon>Bacilli</taxon>
        <taxon>Bacillales</taxon>
        <taxon>Paenibacillaceae</taxon>
        <taxon>Brevibacillus</taxon>
    </lineage>
</organism>
<feature type="transmembrane region" description="Helical" evidence="1">
    <location>
        <begin position="103"/>
        <end position="121"/>
    </location>
</feature>
<feature type="transmembrane region" description="Helical" evidence="1">
    <location>
        <begin position="193"/>
        <end position="212"/>
    </location>
</feature>
<evidence type="ECO:0000313" key="3">
    <source>
        <dbReference type="Proteomes" id="UP000281915"/>
    </source>
</evidence>
<evidence type="ECO:0000256" key="1">
    <source>
        <dbReference type="SAM" id="Phobius"/>
    </source>
</evidence>
<dbReference type="Proteomes" id="UP000281915">
    <property type="component" value="Unassembled WGS sequence"/>
</dbReference>
<dbReference type="Pfam" id="PF13803">
    <property type="entry name" value="DUF4184"/>
    <property type="match status" value="1"/>
</dbReference>
<dbReference type="EMBL" id="RHHT01000031">
    <property type="protein sequence ID" value="RNB77324.1"/>
    <property type="molecule type" value="Genomic_DNA"/>
</dbReference>
<gene>
    <name evidence="2" type="ORF">EDM58_15190</name>
</gene>
<comment type="caution">
    <text evidence="2">The sequence shown here is derived from an EMBL/GenBank/DDBJ whole genome shotgun (WGS) entry which is preliminary data.</text>
</comment>
<proteinExistence type="predicted"/>
<reference evidence="2 3" key="1">
    <citation type="submission" date="2018-10" db="EMBL/GenBank/DDBJ databases">
        <title>Phylogenomics of Brevibacillus.</title>
        <authorList>
            <person name="Dunlap C."/>
        </authorList>
    </citation>
    <scope>NUCLEOTIDE SEQUENCE [LARGE SCALE GENOMIC DNA]</scope>
    <source>
        <strain evidence="2 3">JCM 15085</strain>
    </source>
</reference>
<sequence length="258" mass="29515">MPFTFAHPAIVLPFYKNRWFSFSALVFGSMSPDFEYFLRMQPYSVYSHTIAGLFFFNLPLVIVISFLFHEVVKGPMLASMPEWCRKGLLPLAMTAWRPTSWRSIVIFVYSALLGSLSHMVWDSFTHQGAYFVDRLPFLQETLHVMGREVPMFKLFQHGSTLLGLGAIALLLIRLCFVNRRLSFQRVCTSLQKWLYWISVGFFGMASACIHSLVKKGVLQFSDLLSSIVPLLSGCLLGLLVVSWLWDRWVSKNRAGLPL</sequence>
<feature type="transmembrane region" description="Helical" evidence="1">
    <location>
        <begin position="154"/>
        <end position="172"/>
    </location>
</feature>
<dbReference type="RefSeq" id="WP_122914097.1">
    <property type="nucleotide sequence ID" value="NZ_RHHT01000031.1"/>
</dbReference>
<evidence type="ECO:0000313" key="2">
    <source>
        <dbReference type="EMBL" id="RNB77324.1"/>
    </source>
</evidence>
<protein>
    <submittedName>
        <fullName evidence="2">DUF4184 family protein</fullName>
    </submittedName>
</protein>
<keyword evidence="1" id="KW-1133">Transmembrane helix</keyword>
<keyword evidence="1" id="KW-0812">Transmembrane</keyword>
<dbReference type="AlphaFoldDB" id="A0A3M8CNT8"/>
<dbReference type="InterPro" id="IPR025238">
    <property type="entry name" value="DUF4184"/>
</dbReference>
<feature type="transmembrane region" description="Helical" evidence="1">
    <location>
        <begin position="224"/>
        <end position="245"/>
    </location>
</feature>
<keyword evidence="1" id="KW-0472">Membrane</keyword>
<name>A0A3M8CNT8_9BACL</name>